<dbReference type="EMBL" id="JAJEQE010000053">
    <property type="protein sequence ID" value="MCC2150037.1"/>
    <property type="molecule type" value="Genomic_DNA"/>
</dbReference>
<protein>
    <submittedName>
        <fullName evidence="1">DUF4160 domain-containing protein</fullName>
    </submittedName>
</protein>
<dbReference type="RefSeq" id="WP_248835896.1">
    <property type="nucleotide sequence ID" value="NZ_JAJEQE010000053.1"/>
</dbReference>
<sequence length="92" mass="10665">MPRIFSIGGYIVYFWVNESKPLEPVHVHVCKGTPSPAATKIWITRSGGCLLCHNKSKISNRDLRIIMQTIESRSQDVIDLWYQTFQQISYYC</sequence>
<evidence type="ECO:0000313" key="1">
    <source>
        <dbReference type="EMBL" id="MCC2150037.1"/>
    </source>
</evidence>
<dbReference type="InterPro" id="IPR025427">
    <property type="entry name" value="DUF4160"/>
</dbReference>
<comment type="caution">
    <text evidence="1">The sequence shown here is derived from an EMBL/GenBank/DDBJ whole genome shotgun (WGS) entry which is preliminary data.</text>
</comment>
<dbReference type="Pfam" id="PF13711">
    <property type="entry name" value="DUF4160"/>
    <property type="match status" value="1"/>
</dbReference>
<dbReference type="Proteomes" id="UP001299235">
    <property type="component" value="Unassembled WGS sequence"/>
</dbReference>
<name>A0ABS8EY98_9FIRM</name>
<proteinExistence type="predicted"/>
<accession>A0ABS8EY98</accession>
<reference evidence="1 2" key="1">
    <citation type="submission" date="2021-10" db="EMBL/GenBank/DDBJ databases">
        <title>Anaerobic single-cell dispensing facilitates the cultivation of human gut bacteria.</title>
        <authorList>
            <person name="Afrizal A."/>
        </authorList>
    </citation>
    <scope>NUCLEOTIDE SEQUENCE [LARGE SCALE GENOMIC DNA]</scope>
    <source>
        <strain evidence="1 2">CLA-AA-H246</strain>
    </source>
</reference>
<organism evidence="1 2">
    <name type="scientific">Hominisplanchenecus faecis</name>
    <dbReference type="NCBI Taxonomy" id="2885351"/>
    <lineage>
        <taxon>Bacteria</taxon>
        <taxon>Bacillati</taxon>
        <taxon>Bacillota</taxon>
        <taxon>Clostridia</taxon>
        <taxon>Lachnospirales</taxon>
        <taxon>Lachnospiraceae</taxon>
        <taxon>Hominisplanchenecus</taxon>
    </lineage>
</organism>
<evidence type="ECO:0000313" key="2">
    <source>
        <dbReference type="Proteomes" id="UP001299235"/>
    </source>
</evidence>
<gene>
    <name evidence="1" type="ORF">LKD42_12440</name>
</gene>
<keyword evidence="2" id="KW-1185">Reference proteome</keyword>